<dbReference type="EMBL" id="BMJJ01000014">
    <property type="protein sequence ID" value="GGD37234.1"/>
    <property type="molecule type" value="Genomic_DNA"/>
</dbReference>
<dbReference type="Proteomes" id="UP000613160">
    <property type="component" value="Unassembled WGS sequence"/>
</dbReference>
<evidence type="ECO:0000256" key="1">
    <source>
        <dbReference type="SAM" id="Phobius"/>
    </source>
</evidence>
<dbReference type="GO" id="GO:0016020">
    <property type="term" value="C:membrane"/>
    <property type="evidence" value="ECO:0007669"/>
    <property type="project" value="InterPro"/>
</dbReference>
<evidence type="ECO:0000313" key="4">
    <source>
        <dbReference type="Proteomes" id="UP000613160"/>
    </source>
</evidence>
<feature type="transmembrane region" description="Helical" evidence="1">
    <location>
        <begin position="163"/>
        <end position="180"/>
    </location>
</feature>
<name>A0A916YAV0_9HYPH</name>
<evidence type="ECO:0000259" key="2">
    <source>
        <dbReference type="Pfam" id="PF00892"/>
    </source>
</evidence>
<feature type="transmembrane region" description="Helical" evidence="1">
    <location>
        <begin position="258"/>
        <end position="277"/>
    </location>
</feature>
<feature type="transmembrane region" description="Helical" evidence="1">
    <location>
        <begin position="192"/>
        <end position="214"/>
    </location>
</feature>
<feature type="domain" description="EamA" evidence="2">
    <location>
        <begin position="164"/>
        <end position="295"/>
    </location>
</feature>
<feature type="transmembrane region" description="Helical" evidence="1">
    <location>
        <begin position="84"/>
        <end position="104"/>
    </location>
</feature>
<feature type="domain" description="EamA" evidence="2">
    <location>
        <begin position="20"/>
        <end position="152"/>
    </location>
</feature>
<dbReference type="PANTHER" id="PTHR22911">
    <property type="entry name" value="ACYL-MALONYL CONDENSING ENZYME-RELATED"/>
    <property type="match status" value="1"/>
</dbReference>
<feature type="transmembrane region" description="Helical" evidence="1">
    <location>
        <begin position="138"/>
        <end position="157"/>
    </location>
</feature>
<protein>
    <submittedName>
        <fullName evidence="3">Membrane protein</fullName>
    </submittedName>
</protein>
<dbReference type="PANTHER" id="PTHR22911:SF103">
    <property type="entry name" value="BLR2811 PROTEIN"/>
    <property type="match status" value="1"/>
</dbReference>
<gene>
    <name evidence="3" type="ORF">GCM10011335_45060</name>
</gene>
<comment type="caution">
    <text evidence="3">The sequence shown here is derived from an EMBL/GenBank/DDBJ whole genome shotgun (WGS) entry which is preliminary data.</text>
</comment>
<dbReference type="SUPFAM" id="SSF103481">
    <property type="entry name" value="Multidrug resistance efflux transporter EmrE"/>
    <property type="match status" value="2"/>
</dbReference>
<proteinExistence type="predicted"/>
<dbReference type="Pfam" id="PF00892">
    <property type="entry name" value="EamA"/>
    <property type="match status" value="2"/>
</dbReference>
<dbReference type="RefSeq" id="WP_188854714.1">
    <property type="nucleotide sequence ID" value="NZ_BMJJ01000014.1"/>
</dbReference>
<feature type="transmembrane region" description="Helical" evidence="1">
    <location>
        <begin position="110"/>
        <end position="129"/>
    </location>
</feature>
<accession>A0A916YAV0</accession>
<feature type="transmembrane region" description="Helical" evidence="1">
    <location>
        <begin position="18"/>
        <end position="41"/>
    </location>
</feature>
<keyword evidence="1" id="KW-0472">Membrane</keyword>
<feature type="transmembrane region" description="Helical" evidence="1">
    <location>
        <begin position="226"/>
        <end position="246"/>
    </location>
</feature>
<reference evidence="3" key="2">
    <citation type="submission" date="2020-09" db="EMBL/GenBank/DDBJ databases">
        <authorList>
            <person name="Sun Q."/>
            <person name="Zhou Y."/>
        </authorList>
    </citation>
    <scope>NUCLEOTIDE SEQUENCE</scope>
    <source>
        <strain evidence="3">CGMCC 1.15493</strain>
    </source>
</reference>
<feature type="transmembrane region" description="Helical" evidence="1">
    <location>
        <begin position="283"/>
        <end position="300"/>
    </location>
</feature>
<dbReference type="AlphaFoldDB" id="A0A916YAV0"/>
<keyword evidence="1" id="KW-1133">Transmembrane helix</keyword>
<reference evidence="3" key="1">
    <citation type="journal article" date="2014" name="Int. J. Syst. Evol. Microbiol.">
        <title>Complete genome sequence of Corynebacterium casei LMG S-19264T (=DSM 44701T), isolated from a smear-ripened cheese.</title>
        <authorList>
            <consortium name="US DOE Joint Genome Institute (JGI-PGF)"/>
            <person name="Walter F."/>
            <person name="Albersmeier A."/>
            <person name="Kalinowski J."/>
            <person name="Ruckert C."/>
        </authorList>
    </citation>
    <scope>NUCLEOTIDE SEQUENCE</scope>
    <source>
        <strain evidence="3">CGMCC 1.15493</strain>
    </source>
</reference>
<feature type="transmembrane region" description="Helical" evidence="1">
    <location>
        <begin position="53"/>
        <end position="72"/>
    </location>
</feature>
<keyword evidence="1" id="KW-0812">Transmembrane</keyword>
<keyword evidence="4" id="KW-1185">Reference proteome</keyword>
<organism evidence="3 4">
    <name type="scientific">Aureimonas glaciei</name>
    <dbReference type="NCBI Taxonomy" id="1776957"/>
    <lineage>
        <taxon>Bacteria</taxon>
        <taxon>Pseudomonadati</taxon>
        <taxon>Pseudomonadota</taxon>
        <taxon>Alphaproteobacteria</taxon>
        <taxon>Hyphomicrobiales</taxon>
        <taxon>Aurantimonadaceae</taxon>
        <taxon>Aureimonas</taxon>
    </lineage>
</organism>
<evidence type="ECO:0000313" key="3">
    <source>
        <dbReference type="EMBL" id="GGD37234.1"/>
    </source>
</evidence>
<sequence length="316" mass="33474">MSRTSATATSHQPSDDRILLGIVLMLVFCVVAPLIDVASKIAVQSVSAGTVTLARFLVQAALMAPIVLLMRLPARLNMRIARLTLLRASANIGSTFCFVAAVRVMPIADALAIAFVSPFILLLLGRFLLDEQVGARRIAASVVAFLGTVLVIQPSFARFGATALLPVGCAVCFALYMLVTRHLSREQHPVSMQLHTALAASFICLPLLALGTVADIEPIRFVLPGGMIWLACLAVGVAATVSHMAMTYALSFAPSSTLAPLNYLEIVTATLFGFLFFGDFPGGMTWTGIATIVASGLYVIHRERVVARSADVASAS</sequence>
<dbReference type="InterPro" id="IPR037185">
    <property type="entry name" value="EmrE-like"/>
</dbReference>
<dbReference type="InterPro" id="IPR000620">
    <property type="entry name" value="EamA_dom"/>
</dbReference>